<comment type="caution">
    <text evidence="5">The sequence shown here is derived from an EMBL/GenBank/DDBJ whole genome shotgun (WGS) entry which is preliminary data.</text>
</comment>
<dbReference type="GO" id="GO:0005886">
    <property type="term" value="C:plasma membrane"/>
    <property type="evidence" value="ECO:0007669"/>
    <property type="project" value="UniProtKB-SubCell"/>
</dbReference>
<keyword evidence="6" id="KW-1185">Reference proteome</keyword>
<dbReference type="EMBL" id="SWBQ01000003">
    <property type="protein sequence ID" value="TKC05934.1"/>
    <property type="molecule type" value="Genomic_DNA"/>
</dbReference>
<reference evidence="5 6" key="1">
    <citation type="submission" date="2019-04" db="EMBL/GenBank/DDBJ databases">
        <title>Pedobacter sp. RP-3-15 sp. nov., isolated from Arctic soil.</title>
        <authorList>
            <person name="Dahal R.H."/>
            <person name="Kim D.-U."/>
        </authorList>
    </citation>
    <scope>NUCLEOTIDE SEQUENCE [LARGE SCALE GENOMIC DNA]</scope>
    <source>
        <strain evidence="5 6">RP-3-15</strain>
    </source>
</reference>
<dbReference type="SUPFAM" id="SSF50969">
    <property type="entry name" value="YVTN repeat-like/Quinoprotein amine dehydrogenase"/>
    <property type="match status" value="1"/>
</dbReference>
<protein>
    <submittedName>
        <fullName evidence="5">SdiA-regulated family protein</fullName>
    </submittedName>
</protein>
<feature type="transmembrane region" description="Helical" evidence="4">
    <location>
        <begin position="5"/>
        <end position="23"/>
    </location>
</feature>
<sequence length="289" mass="33144">MKYIYIAFFYILVMVVSFFGAYSCQNPNGKYTSPKGYNFDKPDKFNMPSSLLEISGIAFYKNSSDTIYSIQDEDGKLFRQKWDVKKQKNMKFASKGDFEDLAIFNERFFVLKSNGAIFTFPFSEAIKEESENVKETKHLIPKAEYESLYADPTNNQLYVLCKSCPVDKKKKQVTGYILDYKAELDSIVPADSFKLDLNQIKAVNPKLKASLSPSAMTKNPKTNEWYILSSANKLLVITDEKWNIKSVHKLNSSTFNQPEGIAFDKDMNLFISNEGDEVTDGNVIKFKYR</sequence>
<evidence type="ECO:0000256" key="4">
    <source>
        <dbReference type="SAM" id="Phobius"/>
    </source>
</evidence>
<dbReference type="Pfam" id="PF06977">
    <property type="entry name" value="SdiA-regulated"/>
    <property type="match status" value="1"/>
</dbReference>
<comment type="subcellular location">
    <subcellularLocation>
        <location evidence="1">Cell membrane</location>
    </subcellularLocation>
</comment>
<evidence type="ECO:0000256" key="2">
    <source>
        <dbReference type="ARBA" id="ARBA00022475"/>
    </source>
</evidence>
<gene>
    <name evidence="5" type="ORF">FA047_11370</name>
</gene>
<organism evidence="5 6">
    <name type="scientific">Pedobacter frigoris</name>
    <dbReference type="NCBI Taxonomy" id="2571272"/>
    <lineage>
        <taxon>Bacteria</taxon>
        <taxon>Pseudomonadati</taxon>
        <taxon>Bacteroidota</taxon>
        <taxon>Sphingobacteriia</taxon>
        <taxon>Sphingobacteriales</taxon>
        <taxon>Sphingobacteriaceae</taxon>
        <taxon>Pedobacter</taxon>
    </lineage>
</organism>
<dbReference type="PROSITE" id="PS51257">
    <property type="entry name" value="PROKAR_LIPOPROTEIN"/>
    <property type="match status" value="1"/>
</dbReference>
<evidence type="ECO:0000256" key="1">
    <source>
        <dbReference type="ARBA" id="ARBA00004236"/>
    </source>
</evidence>
<dbReference type="InterPro" id="IPR009722">
    <property type="entry name" value="YjiK/CarP"/>
</dbReference>
<evidence type="ECO:0000313" key="5">
    <source>
        <dbReference type="EMBL" id="TKC05934.1"/>
    </source>
</evidence>
<name>A0A4U1CGS9_9SPHI</name>
<dbReference type="InterPro" id="IPR011044">
    <property type="entry name" value="Quino_amine_DH_bsu"/>
</dbReference>
<proteinExistence type="predicted"/>
<dbReference type="Proteomes" id="UP000307244">
    <property type="component" value="Unassembled WGS sequence"/>
</dbReference>
<keyword evidence="4" id="KW-0812">Transmembrane</keyword>
<keyword evidence="4" id="KW-1133">Transmembrane helix</keyword>
<dbReference type="RefSeq" id="WP_136836196.1">
    <property type="nucleotide sequence ID" value="NZ_SWBQ01000003.1"/>
</dbReference>
<keyword evidence="2" id="KW-1003">Cell membrane</keyword>
<dbReference type="OrthoDB" id="5292493at2"/>
<keyword evidence="3 4" id="KW-0472">Membrane</keyword>
<evidence type="ECO:0000256" key="3">
    <source>
        <dbReference type="ARBA" id="ARBA00023136"/>
    </source>
</evidence>
<dbReference type="AlphaFoldDB" id="A0A4U1CGS9"/>
<accession>A0A4U1CGS9</accession>
<evidence type="ECO:0000313" key="6">
    <source>
        <dbReference type="Proteomes" id="UP000307244"/>
    </source>
</evidence>